<dbReference type="Gene3D" id="2.40.160.10">
    <property type="entry name" value="Porin"/>
    <property type="match status" value="1"/>
</dbReference>
<protein>
    <submittedName>
        <fullName evidence="1">Uncharacterized protein</fullName>
    </submittedName>
</protein>
<accession>A0AAW1SKK6</accession>
<reference evidence="1 2" key="1">
    <citation type="journal article" date="2024" name="Nat. Commun.">
        <title>Phylogenomics reveals the evolutionary origins of lichenization in chlorophyte algae.</title>
        <authorList>
            <person name="Puginier C."/>
            <person name="Libourel C."/>
            <person name="Otte J."/>
            <person name="Skaloud P."/>
            <person name="Haon M."/>
            <person name="Grisel S."/>
            <person name="Petersen M."/>
            <person name="Berrin J.G."/>
            <person name="Delaux P.M."/>
            <person name="Dal Grande F."/>
            <person name="Keller J."/>
        </authorList>
    </citation>
    <scope>NUCLEOTIDE SEQUENCE [LARGE SCALE GENOMIC DNA]</scope>
    <source>
        <strain evidence="1 2">SAG 2523</strain>
    </source>
</reference>
<sequence>MALQFLTSLLGWRQAHGPPQVVLVPPLFERDHRGRSRMARSSYDLLFCKPALRWLFQDYLSDGLRSVMRFSPPEDPKISVNFRFGASLRELGNDSAGSLALRYQLIQKDPLSFIDVKAAARESSEARMRGCYFHVPSGMGIFGSVPLLQQISDEGKGPEVGLRYSSPDITAGAIALPLQQTQTIWAAGRLGPLTVGVQYQGGQPFRQDWAAKAREAARQKKTDAVASSAQSALADLQQYLSYAVAYSPQGSSPYGRGNFTAVVEVREARELSLAFFYHLAIQRLVRNPLEDHRSVAGITNYVDFGLQAVVDLAAQQARAKVQKGRPGPVSKKAAEQAEAAVPTRQPALRLGLAWQVNKNVMFKAKVGTDAFTAALAVKSWGAIGTTGAGSVGWDIRRQQPQFGFTLAFENYGNIRYERSKGRPRVGSALVQRHVALPEDIANKEGAGLMVKKEDLENKEILGQQETASAHFL</sequence>
<evidence type="ECO:0000313" key="1">
    <source>
        <dbReference type="EMBL" id="KAK9846085.1"/>
    </source>
</evidence>
<dbReference type="PANTHER" id="PTHR35738">
    <property type="entry name" value="OS05G0577800 PROTEIN"/>
    <property type="match status" value="1"/>
</dbReference>
<gene>
    <name evidence="1" type="ORF">WJX84_001619</name>
</gene>
<organism evidence="1 2">
    <name type="scientific">Apatococcus fuscideae</name>
    <dbReference type="NCBI Taxonomy" id="2026836"/>
    <lineage>
        <taxon>Eukaryota</taxon>
        <taxon>Viridiplantae</taxon>
        <taxon>Chlorophyta</taxon>
        <taxon>core chlorophytes</taxon>
        <taxon>Trebouxiophyceae</taxon>
        <taxon>Chlorellales</taxon>
        <taxon>Chlorellaceae</taxon>
        <taxon>Apatococcus</taxon>
    </lineage>
</organism>
<comment type="caution">
    <text evidence="1">The sequence shown here is derived from an EMBL/GenBank/DDBJ whole genome shotgun (WGS) entry which is preliminary data.</text>
</comment>
<proteinExistence type="predicted"/>
<dbReference type="PANTHER" id="PTHR35738:SF3">
    <property type="entry name" value="OS05G0577800 PROTEIN"/>
    <property type="match status" value="1"/>
</dbReference>
<keyword evidence="2" id="KW-1185">Reference proteome</keyword>
<evidence type="ECO:0000313" key="2">
    <source>
        <dbReference type="Proteomes" id="UP001485043"/>
    </source>
</evidence>
<dbReference type="EMBL" id="JALJOV010001569">
    <property type="protein sequence ID" value="KAK9846085.1"/>
    <property type="molecule type" value="Genomic_DNA"/>
</dbReference>
<dbReference type="AlphaFoldDB" id="A0AAW1SKK6"/>
<name>A0AAW1SKK6_9CHLO</name>
<dbReference type="InterPro" id="IPR023614">
    <property type="entry name" value="Porin_dom_sf"/>
</dbReference>
<dbReference type="Proteomes" id="UP001485043">
    <property type="component" value="Unassembled WGS sequence"/>
</dbReference>